<protein>
    <submittedName>
        <fullName evidence="1">Uncharacterized protein</fullName>
    </submittedName>
</protein>
<organism evidence="1 2">
    <name type="scientific">Coemansia aciculifera</name>
    <dbReference type="NCBI Taxonomy" id="417176"/>
    <lineage>
        <taxon>Eukaryota</taxon>
        <taxon>Fungi</taxon>
        <taxon>Fungi incertae sedis</taxon>
        <taxon>Zoopagomycota</taxon>
        <taxon>Kickxellomycotina</taxon>
        <taxon>Kickxellomycetes</taxon>
        <taxon>Kickxellales</taxon>
        <taxon>Kickxellaceae</taxon>
        <taxon>Coemansia</taxon>
    </lineage>
</organism>
<evidence type="ECO:0000313" key="2">
    <source>
        <dbReference type="Proteomes" id="UP001139981"/>
    </source>
</evidence>
<gene>
    <name evidence="1" type="ORF">IWW38_005650</name>
</gene>
<accession>A0ACC1LUM3</accession>
<dbReference type="EMBL" id="JANBVB010002773">
    <property type="protein sequence ID" value="KAJ2882522.1"/>
    <property type="molecule type" value="Genomic_DNA"/>
</dbReference>
<reference evidence="1" key="1">
    <citation type="submission" date="2022-07" db="EMBL/GenBank/DDBJ databases">
        <title>Phylogenomic reconstructions and comparative analyses of Kickxellomycotina fungi.</title>
        <authorList>
            <person name="Reynolds N.K."/>
            <person name="Stajich J.E."/>
            <person name="Barry K."/>
            <person name="Grigoriev I.V."/>
            <person name="Crous P."/>
            <person name="Smith M.E."/>
        </authorList>
    </citation>
    <scope>NUCLEOTIDE SEQUENCE</scope>
    <source>
        <strain evidence="1">CBS 190363</strain>
    </source>
</reference>
<comment type="caution">
    <text evidence="1">The sequence shown here is derived from an EMBL/GenBank/DDBJ whole genome shotgun (WGS) entry which is preliminary data.</text>
</comment>
<feature type="non-terminal residue" evidence="1">
    <location>
        <position position="340"/>
    </location>
</feature>
<name>A0ACC1LUM3_9FUNG</name>
<proteinExistence type="predicted"/>
<keyword evidence="2" id="KW-1185">Reference proteome</keyword>
<dbReference type="Proteomes" id="UP001139981">
    <property type="component" value="Unassembled WGS sequence"/>
</dbReference>
<sequence>MAQRMERVYAQYCRNFEAASQKLVDIKQLASTISAGVATPTTTPSTPLTIYRLSSTSSPFADGSKGRRQQHNAHNGNSRSGVHSGGATAHDSISSDHRNMSIQLDLGDPDAMYAAVIHQFMSEQSQLLAGKTTSWDMPSLLIKPVQRILKYPLLTRSLLGLTRQHTSDHNQLEKASQCIERIAETINSVNNINGLRISTATTASATLAATDESQNRIARELRRVLRRRPGNVGHLRTKSISEHSLKEKFWVPSRPKSRAKDTPELSSGGMPSSGGPPASGVEALIEQHELRISELIRSLRRWESDLGSMLCQQVALVARWKDFYDLPCKELAAAAAPEGY</sequence>
<evidence type="ECO:0000313" key="1">
    <source>
        <dbReference type="EMBL" id="KAJ2882522.1"/>
    </source>
</evidence>